<evidence type="ECO:0000313" key="2">
    <source>
        <dbReference type="EMBL" id="MDO3677227.1"/>
    </source>
</evidence>
<dbReference type="EMBL" id="JAUMKJ010000009">
    <property type="protein sequence ID" value="MDO3677227.1"/>
    <property type="molecule type" value="Genomic_DNA"/>
</dbReference>
<protein>
    <submittedName>
        <fullName evidence="2">Uncharacterized protein</fullName>
    </submittedName>
</protein>
<gene>
    <name evidence="2" type="ORF">Q3C12_09440</name>
</gene>
<comment type="caution">
    <text evidence="2">The sequence shown here is derived from an EMBL/GenBank/DDBJ whole genome shotgun (WGS) entry which is preliminary data.</text>
</comment>
<feature type="region of interest" description="Disordered" evidence="1">
    <location>
        <begin position="1"/>
        <end position="72"/>
    </location>
</feature>
<dbReference type="Proteomes" id="UP001168883">
    <property type="component" value="Unassembled WGS sequence"/>
</dbReference>
<dbReference type="RefSeq" id="WP_025846259.1">
    <property type="nucleotide sequence ID" value="NZ_JAUMKJ010000009.1"/>
</dbReference>
<proteinExistence type="predicted"/>
<reference evidence="2" key="1">
    <citation type="submission" date="2023-07" db="EMBL/GenBank/DDBJ databases">
        <authorList>
            <person name="Aktuganov G."/>
            <person name="Boyko T."/>
            <person name="Delegan Y."/>
            <person name="Galimzianova N."/>
            <person name="Gilvanova E."/>
            <person name="Korobov V."/>
            <person name="Kuzmina L."/>
            <person name="Melentiev A."/>
            <person name="Milman P."/>
            <person name="Ryabova A."/>
            <person name="Stupak E."/>
            <person name="Yasakov T."/>
            <person name="Zharikova N."/>
            <person name="Zhurenko E."/>
        </authorList>
    </citation>
    <scope>NUCLEOTIDE SEQUENCE</scope>
    <source>
        <strain evidence="2">IB-739</strain>
    </source>
</reference>
<evidence type="ECO:0000256" key="1">
    <source>
        <dbReference type="SAM" id="MobiDB-lite"/>
    </source>
</evidence>
<feature type="compositionally biased region" description="Basic and acidic residues" evidence="1">
    <location>
        <begin position="1"/>
        <end position="10"/>
    </location>
</feature>
<feature type="compositionally biased region" description="Basic and acidic residues" evidence="1">
    <location>
        <begin position="33"/>
        <end position="61"/>
    </location>
</feature>
<evidence type="ECO:0000313" key="3">
    <source>
        <dbReference type="Proteomes" id="UP001168883"/>
    </source>
</evidence>
<sequence length="109" mass="11905">MEREREHEAKQSSAAEAGGEKNSPAVVWQWSEPQKDREAERGGRPVTHLDDYRQAGNDRSEATVTRWPLASRTGEPGAEEVLIMVSSGFTARSQRGLSRGGTNIQALAA</sequence>
<keyword evidence="3" id="KW-1185">Reference proteome</keyword>
<organism evidence="2 3">
    <name type="scientific">Paenibacillus ehimensis</name>
    <dbReference type="NCBI Taxonomy" id="79264"/>
    <lineage>
        <taxon>Bacteria</taxon>
        <taxon>Bacillati</taxon>
        <taxon>Bacillota</taxon>
        <taxon>Bacilli</taxon>
        <taxon>Bacillales</taxon>
        <taxon>Paenibacillaceae</taxon>
        <taxon>Paenibacillus</taxon>
    </lineage>
</organism>
<accession>A0ABT8V919</accession>
<name>A0ABT8V919_9BACL</name>